<organism evidence="1 2">
    <name type="scientific">Rhizoctonia solani</name>
    <dbReference type="NCBI Taxonomy" id="456999"/>
    <lineage>
        <taxon>Eukaryota</taxon>
        <taxon>Fungi</taxon>
        <taxon>Dikarya</taxon>
        <taxon>Basidiomycota</taxon>
        <taxon>Agaricomycotina</taxon>
        <taxon>Agaricomycetes</taxon>
        <taxon>Cantharellales</taxon>
        <taxon>Ceratobasidiaceae</taxon>
        <taxon>Rhizoctonia</taxon>
    </lineage>
</organism>
<evidence type="ECO:0000313" key="2">
    <source>
        <dbReference type="Proteomes" id="UP000663853"/>
    </source>
</evidence>
<dbReference type="AlphaFoldDB" id="A0A8H3D378"/>
<dbReference type="EMBL" id="CAJMXA010003619">
    <property type="protein sequence ID" value="CAE6507598.1"/>
    <property type="molecule type" value="Genomic_DNA"/>
</dbReference>
<proteinExistence type="predicted"/>
<gene>
    <name evidence="1" type="ORF">RDB_LOCUS122261</name>
</gene>
<reference evidence="1" key="1">
    <citation type="submission" date="2021-01" db="EMBL/GenBank/DDBJ databases">
        <authorList>
            <person name="Kaushik A."/>
        </authorList>
    </citation>
    <scope>NUCLEOTIDE SEQUENCE</scope>
    <source>
        <strain evidence="1">AG6-10EEA</strain>
    </source>
</reference>
<evidence type="ECO:0000313" key="1">
    <source>
        <dbReference type="EMBL" id="CAE6507598.1"/>
    </source>
</evidence>
<dbReference type="Proteomes" id="UP000663853">
    <property type="component" value="Unassembled WGS sequence"/>
</dbReference>
<protein>
    <recommendedName>
        <fullName evidence="3">F-box domain-containing protein</fullName>
    </recommendedName>
</protein>
<sequence length="565" mass="63623">MHALEKWESISAQFENVLTAYLDACILVDSCAVERPVNLLKVLPRLELGIDSLGNRLMQQLIVSRLHLTRARNKLATTVHHLPEEILANIFSNVIYDSAVNKSHPIEKCIRATYRRLHALVSVCTDWRKIGLSHSAFWSLIPFLWTEPQKCVYDAMNLSLDRAGSSGLYLAGTTGQNPNRGLLDFVAEHGPRFCAINFYGEAPGALRAIIINALKYSRPGHLTTLSVRCQARDNLRASDLTRPSENLFLPNSEEHIQVQYFASLLHTLRLSGLGLDWHTIQLSSLVELRVQEVSLADISTAGSLLLAAASAPGLRSLQLIAVNVHPESTSLLRTDWEPRVTVSLPFLQSLYLQDLYMGLLQLILRSISPGLYKVAITNTLYQCFDPHMIEDTIDPGLESLEFPDRNIHTLTLNSILYVEPDFFLKAMPTIKTLYIHTQKYPRSFRSTLEALVRPAGIIRTDTYAKLDVLYISGPLIHIFEESDLAIFKKVITSHGIQELGLRGPLAVQNMHMSDYSSVLFDNPNGGRYTAHILEWLKDNVPKVIFLNLQEDLPEPASRMDSWQLW</sequence>
<accession>A0A8H3D378</accession>
<name>A0A8H3D378_9AGAM</name>
<evidence type="ECO:0008006" key="3">
    <source>
        <dbReference type="Google" id="ProtNLM"/>
    </source>
</evidence>
<comment type="caution">
    <text evidence="1">The sequence shown here is derived from an EMBL/GenBank/DDBJ whole genome shotgun (WGS) entry which is preliminary data.</text>
</comment>